<dbReference type="NCBIfam" id="TIGR00377">
    <property type="entry name" value="ant_ant_sig"/>
    <property type="match status" value="1"/>
</dbReference>
<dbReference type="InterPro" id="IPR036513">
    <property type="entry name" value="STAS_dom_sf"/>
</dbReference>
<accession>A0A7G9G7K8</accession>
<evidence type="ECO:0000256" key="1">
    <source>
        <dbReference type="ARBA" id="ARBA00009013"/>
    </source>
</evidence>
<dbReference type="InterPro" id="IPR002645">
    <property type="entry name" value="STAS_dom"/>
</dbReference>
<dbReference type="PROSITE" id="PS50801">
    <property type="entry name" value="STAS"/>
    <property type="match status" value="1"/>
</dbReference>
<dbReference type="KEGG" id="qdo:H9Q78_06670"/>
<dbReference type="AlphaFoldDB" id="A0A7G9G7K8"/>
<feature type="domain" description="STAS" evidence="3">
    <location>
        <begin position="21"/>
        <end position="112"/>
    </location>
</feature>
<dbReference type="PANTHER" id="PTHR33495">
    <property type="entry name" value="ANTI-SIGMA FACTOR ANTAGONIST TM_1081-RELATED-RELATED"/>
    <property type="match status" value="1"/>
</dbReference>
<keyword evidence="5" id="KW-1185">Reference proteome</keyword>
<proteinExistence type="inferred from homology"/>
<dbReference type="Pfam" id="PF01740">
    <property type="entry name" value="STAS"/>
    <property type="match status" value="1"/>
</dbReference>
<dbReference type="PANTHER" id="PTHR33495:SF2">
    <property type="entry name" value="ANTI-SIGMA FACTOR ANTAGONIST TM_1081-RELATED"/>
    <property type="match status" value="1"/>
</dbReference>
<sequence>MENGANYKVRGTVLYALMPKEVDHHSSQEMKLGIAEARGKRKVTRLVFDFSKTDFMDSSGIGMILGRYKEMAAVGGEVFVKDASPRVKKILEMSGIYRIVQSWDGQNEERGR</sequence>
<dbReference type="EMBL" id="CP060634">
    <property type="protein sequence ID" value="QNM06790.1"/>
    <property type="molecule type" value="Genomic_DNA"/>
</dbReference>
<comment type="similarity">
    <text evidence="1 2">Belongs to the anti-sigma-factor antagonist family.</text>
</comment>
<evidence type="ECO:0000259" key="3">
    <source>
        <dbReference type="PROSITE" id="PS50801"/>
    </source>
</evidence>
<protein>
    <recommendedName>
        <fullName evidence="2">Anti-sigma factor antagonist</fullName>
    </recommendedName>
</protein>
<dbReference type="Proteomes" id="UP000515823">
    <property type="component" value="Chromosome"/>
</dbReference>
<dbReference type="SUPFAM" id="SSF52091">
    <property type="entry name" value="SpoIIaa-like"/>
    <property type="match status" value="1"/>
</dbReference>
<organism evidence="4 5">
    <name type="scientific">Qiania dongpingensis</name>
    <dbReference type="NCBI Taxonomy" id="2763669"/>
    <lineage>
        <taxon>Bacteria</taxon>
        <taxon>Bacillati</taxon>
        <taxon>Bacillota</taxon>
        <taxon>Clostridia</taxon>
        <taxon>Lachnospirales</taxon>
        <taxon>Lachnospiraceae</taxon>
        <taxon>Qiania</taxon>
    </lineage>
</organism>
<evidence type="ECO:0000313" key="5">
    <source>
        <dbReference type="Proteomes" id="UP000515823"/>
    </source>
</evidence>
<gene>
    <name evidence="4" type="ORF">H9Q78_06670</name>
</gene>
<dbReference type="GO" id="GO:0043856">
    <property type="term" value="F:anti-sigma factor antagonist activity"/>
    <property type="evidence" value="ECO:0007669"/>
    <property type="project" value="InterPro"/>
</dbReference>
<dbReference type="InterPro" id="IPR003658">
    <property type="entry name" value="Anti-sigma_ant"/>
</dbReference>
<evidence type="ECO:0000256" key="2">
    <source>
        <dbReference type="RuleBase" id="RU003749"/>
    </source>
</evidence>
<name>A0A7G9G7K8_9FIRM</name>
<dbReference type="Gene3D" id="3.30.750.24">
    <property type="entry name" value="STAS domain"/>
    <property type="match status" value="1"/>
</dbReference>
<evidence type="ECO:0000313" key="4">
    <source>
        <dbReference type="EMBL" id="QNM06790.1"/>
    </source>
</evidence>
<dbReference type="RefSeq" id="WP_249304488.1">
    <property type="nucleotide sequence ID" value="NZ_CP060634.1"/>
</dbReference>
<dbReference type="CDD" id="cd07043">
    <property type="entry name" value="STAS_anti-anti-sigma_factors"/>
    <property type="match status" value="1"/>
</dbReference>
<reference evidence="4 5" key="1">
    <citation type="submission" date="2020-08" db="EMBL/GenBank/DDBJ databases">
        <authorList>
            <person name="Liu C."/>
            <person name="Sun Q."/>
        </authorList>
    </citation>
    <scope>NUCLEOTIDE SEQUENCE [LARGE SCALE GENOMIC DNA]</scope>
    <source>
        <strain evidence="4 5">NSJ-38</strain>
    </source>
</reference>